<reference evidence="2" key="1">
    <citation type="submission" date="2022-03" db="EMBL/GenBank/DDBJ databases">
        <title>Description of Abyssus ytuae gen. nov., sp. nov., a novel member of the family Flavobacteriaceae isolated from the sediment of Mariana Trench.</title>
        <authorList>
            <person name="Zhang J."/>
            <person name="Xu X."/>
        </authorList>
    </citation>
    <scope>NUCLEOTIDE SEQUENCE</scope>
    <source>
        <strain evidence="2">MT3330</strain>
    </source>
</reference>
<dbReference type="RefSeq" id="WP_255845107.1">
    <property type="nucleotide sequence ID" value="NZ_CP094358.1"/>
</dbReference>
<protein>
    <submittedName>
        <fullName evidence="2">Uncharacterized protein</fullName>
    </submittedName>
</protein>
<evidence type="ECO:0000313" key="3">
    <source>
        <dbReference type="Proteomes" id="UP000831290"/>
    </source>
</evidence>
<organism evidence="2 3">
    <name type="scientific">Abyssalbus ytuae</name>
    <dbReference type="NCBI Taxonomy" id="2926907"/>
    <lineage>
        <taxon>Bacteria</taxon>
        <taxon>Pseudomonadati</taxon>
        <taxon>Bacteroidota</taxon>
        <taxon>Flavobacteriia</taxon>
        <taxon>Flavobacteriales</taxon>
        <taxon>Flavobacteriaceae</taxon>
        <taxon>Abyssalbus</taxon>
    </lineage>
</organism>
<feature type="transmembrane region" description="Helical" evidence="1">
    <location>
        <begin position="46"/>
        <end position="65"/>
    </location>
</feature>
<name>A0A9E7CTS4_9FLAO</name>
<evidence type="ECO:0000256" key="1">
    <source>
        <dbReference type="SAM" id="Phobius"/>
    </source>
</evidence>
<accession>A0A9E7CTS4</accession>
<dbReference type="KEGG" id="fbm:MQE35_04655"/>
<evidence type="ECO:0000313" key="2">
    <source>
        <dbReference type="EMBL" id="UOB18581.1"/>
    </source>
</evidence>
<gene>
    <name evidence="2" type="ORF">MQE35_04655</name>
</gene>
<dbReference type="Proteomes" id="UP000831290">
    <property type="component" value="Chromosome"/>
</dbReference>
<keyword evidence="1" id="KW-0812">Transmembrane</keyword>
<dbReference type="EMBL" id="CP094358">
    <property type="protein sequence ID" value="UOB18581.1"/>
    <property type="molecule type" value="Genomic_DNA"/>
</dbReference>
<keyword evidence="1" id="KW-1133">Transmembrane helix</keyword>
<feature type="transmembrane region" description="Helical" evidence="1">
    <location>
        <begin position="7"/>
        <end position="26"/>
    </location>
</feature>
<proteinExistence type="predicted"/>
<dbReference type="AlphaFoldDB" id="A0A9E7CTS4"/>
<keyword evidence="1" id="KW-0472">Membrane</keyword>
<keyword evidence="3" id="KW-1185">Reference proteome</keyword>
<sequence>METSFSQILITLFVSLTVFLGWYNSVSDPYEKKEKKPYPFWSFLKLTWANGLFFFTSGVVLLLVFNETGFKVLQSYIDNIPDLAEHIGRVSIAVLSGLYGHKFIKKFI</sequence>